<keyword evidence="1" id="KW-0472">Membrane</keyword>
<name>A0A0M4TVM9_9NOSO</name>
<keyword evidence="1" id="KW-1133">Transmembrane helix</keyword>
<proteinExistence type="predicted"/>
<feature type="transmembrane region" description="Helical" evidence="1">
    <location>
        <begin position="60"/>
        <end position="83"/>
    </location>
</feature>
<evidence type="ECO:0000313" key="2">
    <source>
        <dbReference type="EMBL" id="ALF54069.1"/>
    </source>
</evidence>
<protein>
    <submittedName>
        <fullName evidence="2">Peptidase</fullName>
    </submittedName>
</protein>
<evidence type="ECO:0000256" key="1">
    <source>
        <dbReference type="SAM" id="Phobius"/>
    </source>
</evidence>
<dbReference type="AlphaFoldDB" id="A0A0M4TVM9"/>
<dbReference type="OrthoDB" id="574468at2"/>
<dbReference type="EMBL" id="CP012036">
    <property type="protein sequence ID" value="ALF54069.1"/>
    <property type="molecule type" value="Genomic_DNA"/>
</dbReference>
<accession>A0A0M4TVM9</accession>
<dbReference type="Proteomes" id="UP000062645">
    <property type="component" value="Chromosome"/>
</dbReference>
<keyword evidence="1" id="KW-0812">Transmembrane</keyword>
<sequence length="90" mass="10299">MNRMFRRYHRQIAIILCLPLFLTVLTGMGYTVAHELLHQDELGEFLLGLHTLEIIHLEKIYPLLNGLGLVGLLITGVTMTGLFRKRPSQE</sequence>
<evidence type="ECO:0000313" key="3">
    <source>
        <dbReference type="Proteomes" id="UP000062645"/>
    </source>
</evidence>
<dbReference type="STRING" id="224013.ACX27_16430"/>
<dbReference type="KEGG" id="npz:ACX27_16430"/>
<dbReference type="PATRIC" id="fig|224013.5.peg.3928"/>
<reference evidence="2 3" key="2">
    <citation type="journal article" date="2016" name="Genome Announc.">
        <title>Draft Genome Sequence of the N2-Fixing Cyanobacterium Nostoc piscinale CENA21, Isolated from the Brazilian Amazon Floodplain.</title>
        <authorList>
            <person name="Leao T."/>
            <person name="Guimaraes P.I."/>
            <person name="de Melo A.G."/>
            <person name="Ramos R.T."/>
            <person name="Leao P.N."/>
            <person name="Silva A."/>
            <person name="Fiore M.F."/>
            <person name="Schneider M.P."/>
        </authorList>
    </citation>
    <scope>NUCLEOTIDE SEQUENCE [LARGE SCALE GENOMIC DNA]</scope>
    <source>
        <strain evidence="2 3">CENA21</strain>
    </source>
</reference>
<dbReference type="RefSeq" id="WP_062294441.1">
    <property type="nucleotide sequence ID" value="NZ_CP012036.1"/>
</dbReference>
<organism evidence="2 3">
    <name type="scientific">Nostoc piscinale CENA21</name>
    <dbReference type="NCBI Taxonomy" id="224013"/>
    <lineage>
        <taxon>Bacteria</taxon>
        <taxon>Bacillati</taxon>
        <taxon>Cyanobacteriota</taxon>
        <taxon>Cyanophyceae</taxon>
        <taxon>Nostocales</taxon>
        <taxon>Nostocaceae</taxon>
        <taxon>Nostoc</taxon>
    </lineage>
</organism>
<reference evidence="3" key="1">
    <citation type="submission" date="2015-07" db="EMBL/GenBank/DDBJ databases">
        <title>Genome Of Nitrogen-Fixing Cyanobacterium Nostoc piscinale CENA21 From Solimoes/Amazon River Floodplain Sediments And Comparative Genomics To Uncover Biosynthetic Natural Products Potential.</title>
        <authorList>
            <person name="Leao T.F."/>
            <person name="Leao P.N."/>
            <person name="Guimaraes P.I."/>
            <person name="de Melo A.G.C."/>
            <person name="Ramos R.T.J."/>
            <person name="Silva A."/>
            <person name="Fiore M.F."/>
            <person name="Schneider M.P.C."/>
        </authorList>
    </citation>
    <scope>NUCLEOTIDE SEQUENCE [LARGE SCALE GENOMIC DNA]</scope>
    <source>
        <strain evidence="3">CENA21</strain>
    </source>
</reference>
<gene>
    <name evidence="2" type="ORF">ACX27_16430</name>
</gene>
<keyword evidence="3" id="KW-1185">Reference proteome</keyword>